<proteinExistence type="predicted"/>
<evidence type="ECO:0000313" key="1">
    <source>
        <dbReference type="EMBL" id="RNA04985.1"/>
    </source>
</evidence>
<comment type="caution">
    <text evidence="1">The sequence shown here is derived from an EMBL/GenBank/DDBJ whole genome shotgun (WGS) entry which is preliminary data.</text>
</comment>
<accession>A0A3M7Q1T1</accession>
<protein>
    <submittedName>
        <fullName evidence="1">Uncharacterized protein</fullName>
    </submittedName>
</protein>
<name>A0A3M7Q1T1_BRAPC</name>
<gene>
    <name evidence="1" type="ORF">BpHYR1_047115</name>
</gene>
<sequence length="85" mass="9710">MVCEQVYGTHTLSFLALYALFDINLKQSIDLGIRRKSASREKSTETSVVNRSKSCTILDWKLNHCVSINYFVVTLCVNRHSTLKN</sequence>
<reference evidence="1 2" key="1">
    <citation type="journal article" date="2018" name="Sci. Rep.">
        <title>Genomic signatures of local adaptation to the degree of environmental predictability in rotifers.</title>
        <authorList>
            <person name="Franch-Gras L."/>
            <person name="Hahn C."/>
            <person name="Garcia-Roger E.M."/>
            <person name="Carmona M.J."/>
            <person name="Serra M."/>
            <person name="Gomez A."/>
        </authorList>
    </citation>
    <scope>NUCLEOTIDE SEQUENCE [LARGE SCALE GENOMIC DNA]</scope>
    <source>
        <strain evidence="1">HYR1</strain>
    </source>
</reference>
<evidence type="ECO:0000313" key="2">
    <source>
        <dbReference type="Proteomes" id="UP000276133"/>
    </source>
</evidence>
<organism evidence="1 2">
    <name type="scientific">Brachionus plicatilis</name>
    <name type="common">Marine rotifer</name>
    <name type="synonym">Brachionus muelleri</name>
    <dbReference type="NCBI Taxonomy" id="10195"/>
    <lineage>
        <taxon>Eukaryota</taxon>
        <taxon>Metazoa</taxon>
        <taxon>Spiralia</taxon>
        <taxon>Gnathifera</taxon>
        <taxon>Rotifera</taxon>
        <taxon>Eurotatoria</taxon>
        <taxon>Monogononta</taxon>
        <taxon>Pseudotrocha</taxon>
        <taxon>Ploima</taxon>
        <taxon>Brachionidae</taxon>
        <taxon>Brachionus</taxon>
    </lineage>
</organism>
<keyword evidence="2" id="KW-1185">Reference proteome</keyword>
<dbReference type="Proteomes" id="UP000276133">
    <property type="component" value="Unassembled WGS sequence"/>
</dbReference>
<dbReference type="AlphaFoldDB" id="A0A3M7Q1T1"/>
<dbReference type="EMBL" id="REGN01007900">
    <property type="protein sequence ID" value="RNA04985.1"/>
    <property type="molecule type" value="Genomic_DNA"/>
</dbReference>